<dbReference type="PRINTS" id="PR00868">
    <property type="entry name" value="DNAPOLI"/>
</dbReference>
<dbReference type="Gene3D" id="1.20.1060.10">
    <property type="entry name" value="Taq DNA Polymerase, Chain T, domain 4"/>
    <property type="match status" value="1"/>
</dbReference>
<dbReference type="SMART" id="SM00482">
    <property type="entry name" value="POLAc"/>
    <property type="match status" value="1"/>
</dbReference>
<dbReference type="Pfam" id="PF00476">
    <property type="entry name" value="DNA_pol_A"/>
    <property type="match status" value="2"/>
</dbReference>
<accession>A0A510EW36</accession>
<dbReference type="CDD" id="cd08640">
    <property type="entry name" value="DNA_pol_A_plastid_like"/>
    <property type="match status" value="1"/>
</dbReference>
<proteinExistence type="evidence at transcript level"/>
<keyword evidence="1" id="KW-0235">DNA replication</keyword>
<dbReference type="AlphaFoldDB" id="A0A510EW36"/>
<organism evidence="3">
    <name type="scientific">Bigelowiella natans</name>
    <name type="common">Pedinomonas minutissima</name>
    <name type="synonym">Chlorarachnion sp. (strain CCMP621)</name>
    <dbReference type="NCBI Taxonomy" id="227086"/>
    <lineage>
        <taxon>Eukaryota</taxon>
        <taxon>Sar</taxon>
        <taxon>Rhizaria</taxon>
        <taxon>Cercozoa</taxon>
        <taxon>Chlorarachniophyceae</taxon>
        <taxon>Bigelowiella</taxon>
    </lineage>
</organism>
<evidence type="ECO:0000259" key="2">
    <source>
        <dbReference type="SMART" id="SM00482"/>
    </source>
</evidence>
<dbReference type="InterPro" id="IPR043502">
    <property type="entry name" value="DNA/RNA_pol_sf"/>
</dbReference>
<dbReference type="CDD" id="cd06139">
    <property type="entry name" value="DNA_polA_I_Ecoli_like_exo"/>
    <property type="match status" value="1"/>
</dbReference>
<dbReference type="GO" id="GO:0003887">
    <property type="term" value="F:DNA-directed DNA polymerase activity"/>
    <property type="evidence" value="ECO:0007669"/>
    <property type="project" value="InterPro"/>
</dbReference>
<dbReference type="InterPro" id="IPR001098">
    <property type="entry name" value="DNA-dir_DNA_pol_A_palm_dom"/>
</dbReference>
<dbReference type="InterPro" id="IPR012337">
    <property type="entry name" value="RNaseH-like_sf"/>
</dbReference>
<dbReference type="InterPro" id="IPR036397">
    <property type="entry name" value="RNaseH_sf"/>
</dbReference>
<dbReference type="SUPFAM" id="SSF53098">
    <property type="entry name" value="Ribonuclease H-like"/>
    <property type="match status" value="1"/>
</dbReference>
<feature type="domain" description="DNA-directed DNA polymerase family A palm" evidence="2">
    <location>
        <begin position="541"/>
        <end position="769"/>
    </location>
</feature>
<dbReference type="Pfam" id="PF01612">
    <property type="entry name" value="DNA_pol_A_exo1"/>
    <property type="match status" value="1"/>
</dbReference>
<dbReference type="InterPro" id="IPR002298">
    <property type="entry name" value="DNA_polymerase_A"/>
</dbReference>
<protein>
    <submittedName>
        <fullName evidence="3">Mitochondria-targeted DNA polymerase</fullName>
    </submittedName>
</protein>
<dbReference type="Gene3D" id="3.30.420.10">
    <property type="entry name" value="Ribonuclease H-like superfamily/Ribonuclease H"/>
    <property type="match status" value="1"/>
</dbReference>
<dbReference type="GO" id="GO:0006261">
    <property type="term" value="P:DNA-templated DNA replication"/>
    <property type="evidence" value="ECO:0007669"/>
    <property type="project" value="InterPro"/>
</dbReference>
<dbReference type="PANTHER" id="PTHR10133">
    <property type="entry name" value="DNA POLYMERASE I"/>
    <property type="match status" value="1"/>
</dbReference>
<dbReference type="Gene3D" id="1.10.150.20">
    <property type="entry name" value="5' to 3' exonuclease, C-terminal subdomain"/>
    <property type="match status" value="1"/>
</dbReference>
<reference evidence="3" key="1">
    <citation type="journal article" date="2019" name="Biomolecules">
        <title>Organellar DNA Polymerases in Complex Plastid-Bearing Algae.</title>
        <authorList>
            <person name="Hirakawa Y."/>
            <person name="Watanabe A."/>
        </authorList>
    </citation>
    <scope>NUCLEOTIDE SEQUENCE</scope>
    <source>
        <strain evidence="3">CCMP621</strain>
    </source>
</reference>
<dbReference type="GO" id="GO:0006302">
    <property type="term" value="P:double-strand break repair"/>
    <property type="evidence" value="ECO:0007669"/>
    <property type="project" value="TreeGrafter"/>
</dbReference>
<gene>
    <name evidence="3" type="primary">BnPOP1</name>
</gene>
<dbReference type="GO" id="GO:0008408">
    <property type="term" value="F:3'-5' exonuclease activity"/>
    <property type="evidence" value="ECO:0007669"/>
    <property type="project" value="InterPro"/>
</dbReference>
<evidence type="ECO:0000256" key="1">
    <source>
        <dbReference type="ARBA" id="ARBA00022705"/>
    </source>
</evidence>
<dbReference type="InterPro" id="IPR002562">
    <property type="entry name" value="3'-5'_exonuclease_dom"/>
</dbReference>
<dbReference type="Gene3D" id="3.30.70.370">
    <property type="match status" value="1"/>
</dbReference>
<dbReference type="EMBL" id="LC463047">
    <property type="protein sequence ID" value="BBI54965.1"/>
    <property type="molecule type" value="mRNA"/>
</dbReference>
<dbReference type="GO" id="GO:0003677">
    <property type="term" value="F:DNA binding"/>
    <property type="evidence" value="ECO:0007669"/>
    <property type="project" value="InterPro"/>
</dbReference>
<evidence type="ECO:0000313" key="3">
    <source>
        <dbReference type="EMBL" id="BBI54965.1"/>
    </source>
</evidence>
<dbReference type="PANTHER" id="PTHR10133:SF27">
    <property type="entry name" value="DNA POLYMERASE NU"/>
    <property type="match status" value="1"/>
</dbReference>
<dbReference type="SUPFAM" id="SSF56672">
    <property type="entry name" value="DNA/RNA polymerases"/>
    <property type="match status" value="1"/>
</dbReference>
<sequence length="809" mass="92153">MRCSSGSSRSRASCNRQLLLMTRSSYHLSNPRFMIDVRRRGRRRRRRMFNVQMISTSSLETTKADDFPRGRSSTAGPGVTVVDDEASAERAISVLYEYRDRYHACDTEVAGIDMDKSPIGQGFVTCATIFCGPDVDFGNGPKLFIDNLDDAEGTLDLFQNYFEDIQIKKVWHNYGFDRHVLWNHGIDVQGLGGDTMHMARLWHASRPISQGYSLESLAAALLGNKYKKIPMKERFSKKQLLKNGLPGKLTYLPPIDEIQRDLTLRDDFIDYATQDAETTWQLRNELERRLKLMAWTPEPGRRTQMDFYNEYWVPFGEVLTDMERLGFRVLDENYLPELREKALADIDKYAHDFQQWAIKQIPEAKYMNIYSDAQKQQFFFGGHNKANLNKTREFKYLNTDGVMQPGQARPKKHLPFELSGLGIAPISLTQSGKPQVSSEILKKLAGTPREESDERLPQYGILYEFFGGGEKGKEACLAVDSLNQVNFLTKMLNTFIEPLISMADHNHRVHCSLNLNTETGRLSSRKPNLQNQPALEKDVYKIRAAFSCDPGNELIVADYGQLELRVLAHMANCTSMIEAFKSGGDFHSRTAIGMYPHVAEAVERGDVLLEWDYKKGEPPKPMLKDVYGSERRKAKTLNFSIAYGKTAFGLAKDWGVTKEEAAETVRLWYNDRPEVKRWQDKQIADAINEKVTRTLMGRYRPIPDIVSNDRRVRAHNMRAAINTPIQGGAADIVMMAMLRIRSDLRLRRLGYKLILQIHDEVILEGPEENVSEALSALKDCMENPFGTGNSLRVALVVDAKSAMTWYDAK</sequence>
<name>A0A510EW36_BIGNA</name>